<feature type="transmembrane region" description="Helical" evidence="1">
    <location>
        <begin position="152"/>
        <end position="173"/>
    </location>
</feature>
<dbReference type="EMBL" id="CP102382">
    <property type="protein sequence ID" value="UUV22329.1"/>
    <property type="molecule type" value="Genomic_DNA"/>
</dbReference>
<dbReference type="Proteomes" id="UP001317001">
    <property type="component" value="Chromosome"/>
</dbReference>
<sequence>MIALLYITLFSGILPATVLIIKKTKGTFVFTNAIVPFAVLTAFASLYEFLFSLVLKIDTTYWFQAYALLEMGCIVYFFTKVFKGRYKILSLVMLFLFIGFYLISFKIAHENGKLVANALNKTIVTFYTVTFTLLWLTQFIKSDKKIPLKTNPIFYFVSGFVIYYCTTLLLFLASNYLYTNNIFFYEYWVINIIATFVLRILLTVGICKIQQK</sequence>
<feature type="transmembrane region" description="Helical" evidence="1">
    <location>
        <begin position="185"/>
        <end position="207"/>
    </location>
</feature>
<keyword evidence="1" id="KW-0472">Membrane</keyword>
<evidence type="ECO:0000256" key="1">
    <source>
        <dbReference type="SAM" id="Phobius"/>
    </source>
</evidence>
<feature type="transmembrane region" description="Helical" evidence="1">
    <location>
        <begin position="6"/>
        <end position="21"/>
    </location>
</feature>
<proteinExistence type="predicted"/>
<dbReference type="RefSeq" id="WP_257500246.1">
    <property type="nucleotide sequence ID" value="NZ_CP102382.1"/>
</dbReference>
<feature type="transmembrane region" description="Helical" evidence="1">
    <location>
        <begin position="33"/>
        <end position="55"/>
    </location>
</feature>
<keyword evidence="1" id="KW-0812">Transmembrane</keyword>
<name>A0ABY5NUT4_9FLAO</name>
<feature type="transmembrane region" description="Helical" evidence="1">
    <location>
        <begin position="86"/>
        <end position="103"/>
    </location>
</feature>
<evidence type="ECO:0000313" key="2">
    <source>
        <dbReference type="EMBL" id="UUV22329.1"/>
    </source>
</evidence>
<accession>A0ABY5NUT4</accession>
<feature type="transmembrane region" description="Helical" evidence="1">
    <location>
        <begin position="123"/>
        <end position="140"/>
    </location>
</feature>
<protein>
    <submittedName>
        <fullName evidence="2">Uncharacterized protein</fullName>
    </submittedName>
</protein>
<keyword evidence="3" id="KW-1185">Reference proteome</keyword>
<reference evidence="2 3" key="1">
    <citation type="submission" date="2022-08" db="EMBL/GenBank/DDBJ databases">
        <title>Myroides zhujiangensis sp. nov., a novel bacterium isolated from sediment in the Pearl River Estuary.</title>
        <authorList>
            <person name="Cui L."/>
        </authorList>
    </citation>
    <scope>NUCLEOTIDE SEQUENCE [LARGE SCALE GENOMIC DNA]</scope>
    <source>
        <strain evidence="2 3">SCSIO 72103</strain>
    </source>
</reference>
<feature type="transmembrane region" description="Helical" evidence="1">
    <location>
        <begin position="61"/>
        <end position="79"/>
    </location>
</feature>
<gene>
    <name evidence="2" type="ORF">NPX36_04640</name>
</gene>
<evidence type="ECO:0000313" key="3">
    <source>
        <dbReference type="Proteomes" id="UP001317001"/>
    </source>
</evidence>
<organism evidence="2 3">
    <name type="scientific">Paenimyroides aestuarii</name>
    <dbReference type="NCBI Taxonomy" id="2968490"/>
    <lineage>
        <taxon>Bacteria</taxon>
        <taxon>Pseudomonadati</taxon>
        <taxon>Bacteroidota</taxon>
        <taxon>Flavobacteriia</taxon>
        <taxon>Flavobacteriales</taxon>
        <taxon>Flavobacteriaceae</taxon>
        <taxon>Paenimyroides</taxon>
    </lineage>
</organism>
<keyword evidence="1" id="KW-1133">Transmembrane helix</keyword>